<accession>A0A7W6Q5X9</accession>
<keyword evidence="3" id="KW-1185">Reference proteome</keyword>
<feature type="signal peptide" evidence="1">
    <location>
        <begin position="1"/>
        <end position="19"/>
    </location>
</feature>
<dbReference type="AlphaFoldDB" id="A0A7W6Q5X9"/>
<feature type="chain" id="PRO_5030759698" description="ATP-dependent transcriptional regulator" evidence="1">
    <location>
        <begin position="20"/>
        <end position="456"/>
    </location>
</feature>
<proteinExistence type="predicted"/>
<dbReference type="Pfam" id="PF11150">
    <property type="entry name" value="DUF2927"/>
    <property type="match status" value="1"/>
</dbReference>
<sequence length="456" mass="49981">MKARSVLPLVLLLNACVPASQHGVATRANFAASYTDAQLPPMKSFATSAPKATIRSNNDLALDFIELAFQMESGRRLPVLTRFEKPITVRVTGKPTATLGPDLKHLIARLRSEAGIDISLTTAGTADITIQAVTRSEIRKVLPQAACFVAPNVSSIDEYRKARRKAQTDWSLLKKRDRLMIALPNDSSPQETRDCLHEELAQALGPLNDLYRLPDSVFNDDNVHTVLTGFDMLILRTYYDPALRSGMTRGEVAAALPGILARTNPGGARKAARFATRTPRAWSKAIQTALGRSVSFSGRNAAANEAIRIATAMGWEDHRRAFAHYAMGRVLQTTDPITAHKHYQTAEKYYTNTPGTSLHRAYVATQLSAYAITRGDGATALRLIAPHIPTARQSENAALLSTLLLLRSEALELENRHAEARSVRLDSIGWARYGFGPDWAVRAKLREIASLNPLKG</sequence>
<protein>
    <recommendedName>
        <fullName evidence="4">ATP-dependent transcriptional regulator</fullName>
    </recommendedName>
</protein>
<gene>
    <name evidence="2" type="ORF">GGR93_003582</name>
</gene>
<comment type="caution">
    <text evidence="2">The sequence shown here is derived from an EMBL/GenBank/DDBJ whole genome shotgun (WGS) entry which is preliminary data.</text>
</comment>
<dbReference type="EMBL" id="JACIFU010000005">
    <property type="protein sequence ID" value="MBB4175779.1"/>
    <property type="molecule type" value="Genomic_DNA"/>
</dbReference>
<dbReference type="RefSeq" id="WP_025054115.1">
    <property type="nucleotide sequence ID" value="NZ_JACIFU010000005.1"/>
</dbReference>
<dbReference type="InterPro" id="IPR021323">
    <property type="entry name" value="DUF2927"/>
</dbReference>
<evidence type="ECO:0000313" key="3">
    <source>
        <dbReference type="Proteomes" id="UP000565745"/>
    </source>
</evidence>
<evidence type="ECO:0008006" key="4">
    <source>
        <dbReference type="Google" id="ProtNLM"/>
    </source>
</evidence>
<dbReference type="OrthoDB" id="7823193at2"/>
<evidence type="ECO:0000313" key="2">
    <source>
        <dbReference type="EMBL" id="MBB4175779.1"/>
    </source>
</evidence>
<dbReference type="Proteomes" id="UP000565745">
    <property type="component" value="Unassembled WGS sequence"/>
</dbReference>
<organism evidence="2 3">
    <name type="scientific">Sulfitobacter noctilucicola</name>
    <dbReference type="NCBI Taxonomy" id="1342301"/>
    <lineage>
        <taxon>Bacteria</taxon>
        <taxon>Pseudomonadati</taxon>
        <taxon>Pseudomonadota</taxon>
        <taxon>Alphaproteobacteria</taxon>
        <taxon>Rhodobacterales</taxon>
        <taxon>Roseobacteraceae</taxon>
        <taxon>Sulfitobacter</taxon>
    </lineage>
</organism>
<evidence type="ECO:0000256" key="1">
    <source>
        <dbReference type="SAM" id="SignalP"/>
    </source>
</evidence>
<keyword evidence="1" id="KW-0732">Signal</keyword>
<name>A0A7W6Q5X9_9RHOB</name>
<reference evidence="2 3" key="1">
    <citation type="submission" date="2020-08" db="EMBL/GenBank/DDBJ databases">
        <title>Genomic Encyclopedia of Type Strains, Phase IV (KMG-IV): sequencing the most valuable type-strain genomes for metagenomic binning, comparative biology and taxonomic classification.</title>
        <authorList>
            <person name="Goeker M."/>
        </authorList>
    </citation>
    <scope>NUCLEOTIDE SEQUENCE [LARGE SCALE GENOMIC DNA]</scope>
    <source>
        <strain evidence="2 3">DSM 101015</strain>
    </source>
</reference>